<feature type="binding site" evidence="9">
    <location>
        <begin position="30"/>
        <end position="38"/>
    </location>
    <ligand>
        <name>ATP</name>
        <dbReference type="ChEBI" id="CHEBI:30616"/>
    </ligand>
</feature>
<evidence type="ECO:0000259" key="11">
    <source>
        <dbReference type="Pfam" id="PF20979"/>
    </source>
</evidence>
<dbReference type="GO" id="GO:0004055">
    <property type="term" value="F:argininosuccinate synthase activity"/>
    <property type="evidence" value="ECO:0007669"/>
    <property type="project" value="UniProtKB-UniRule"/>
</dbReference>
<feature type="domain" description="Arginosuccinate synthase C-terminal" evidence="11">
    <location>
        <begin position="196"/>
        <end position="414"/>
    </location>
</feature>
<dbReference type="AlphaFoldDB" id="G4D6E0"/>
<comment type="pathway">
    <text evidence="1 9">Amino-acid biosynthesis; L-arginine biosynthesis; L-arginine from L-ornithine and carbamoyl phosphate: step 2/3.</text>
</comment>
<dbReference type="Gene3D" id="3.90.1260.10">
    <property type="entry name" value="Argininosuccinate synthetase, chain A, domain 2"/>
    <property type="match status" value="1"/>
</dbReference>
<evidence type="ECO:0000256" key="5">
    <source>
        <dbReference type="ARBA" id="ARBA00022598"/>
    </source>
</evidence>
<reference evidence="12 13" key="1">
    <citation type="submission" date="2011-06" db="EMBL/GenBank/DDBJ databases">
        <authorList>
            <person name="Muzny D."/>
            <person name="Qin X."/>
            <person name="Deng J."/>
            <person name="Jiang H."/>
            <person name="Liu Y."/>
            <person name="Qu J."/>
            <person name="Song X.-Z."/>
            <person name="Zhang L."/>
            <person name="Thornton R."/>
            <person name="Coyle M."/>
            <person name="Francisco L."/>
            <person name="Jackson L."/>
            <person name="Javaid M."/>
            <person name="Korchina V."/>
            <person name="Kovar C."/>
            <person name="Mata R."/>
            <person name="Mathew T."/>
            <person name="Ngo R."/>
            <person name="Nguyen L."/>
            <person name="Nguyen N."/>
            <person name="Okwuonu G."/>
            <person name="Ongeri F."/>
            <person name="Pham C."/>
            <person name="Simmons D."/>
            <person name="Wilczek-Boney K."/>
            <person name="Hale W."/>
            <person name="Jakkamsetti A."/>
            <person name="Pham P."/>
            <person name="Ruth R."/>
            <person name="San Lucas F."/>
            <person name="Warren J."/>
            <person name="Zhang J."/>
            <person name="Zhao Z."/>
            <person name="Zhou C."/>
            <person name="Zhu D."/>
            <person name="Lee S."/>
            <person name="Bess C."/>
            <person name="Blankenburg K."/>
            <person name="Forbes L."/>
            <person name="Fu Q."/>
            <person name="Gubbala S."/>
            <person name="Hirani K."/>
            <person name="Jayaseelan J.C."/>
            <person name="Lara F."/>
            <person name="Munidasa M."/>
            <person name="Palculict T."/>
            <person name="Patil S."/>
            <person name="Pu L.-L."/>
            <person name="Saada N."/>
            <person name="Tang L."/>
            <person name="Weissenberger G."/>
            <person name="Zhu Y."/>
            <person name="Hemphill L."/>
            <person name="Shang Y."/>
            <person name="Youmans B."/>
            <person name="Ayvaz T."/>
            <person name="Ross M."/>
            <person name="Santibanez J."/>
            <person name="Aqrawi P."/>
            <person name="Gross S."/>
            <person name="Joshi V."/>
            <person name="Fowler G."/>
            <person name="Nazareth L."/>
            <person name="Reid J."/>
            <person name="Worley K."/>
            <person name="Petrosino J."/>
            <person name="Highlander S."/>
            <person name="Gibbs R."/>
        </authorList>
    </citation>
    <scope>NUCLEOTIDE SEQUENCE [LARGE SCALE GENOMIC DNA]</scope>
    <source>
        <strain evidence="12 13">ATCC 29427</strain>
    </source>
</reference>
<dbReference type="Pfam" id="PF20979">
    <property type="entry name" value="Arginosuc_syn_C"/>
    <property type="match status" value="1"/>
</dbReference>
<dbReference type="EMBL" id="AGBB01000201">
    <property type="protein sequence ID" value="EGY76616.1"/>
    <property type="molecule type" value="Genomic_DNA"/>
</dbReference>
<dbReference type="Pfam" id="PF00764">
    <property type="entry name" value="Arginosuc_synth"/>
    <property type="match status" value="1"/>
</dbReference>
<comment type="catalytic activity">
    <reaction evidence="9">
        <text>L-citrulline + L-aspartate + ATP = 2-(N(omega)-L-arginino)succinate + AMP + diphosphate + H(+)</text>
        <dbReference type="Rhea" id="RHEA:10932"/>
        <dbReference type="ChEBI" id="CHEBI:15378"/>
        <dbReference type="ChEBI" id="CHEBI:29991"/>
        <dbReference type="ChEBI" id="CHEBI:30616"/>
        <dbReference type="ChEBI" id="CHEBI:33019"/>
        <dbReference type="ChEBI" id="CHEBI:57472"/>
        <dbReference type="ChEBI" id="CHEBI:57743"/>
        <dbReference type="ChEBI" id="CHEBI:456215"/>
        <dbReference type="EC" id="6.3.4.5"/>
    </reaction>
</comment>
<keyword evidence="7 9" id="KW-0547">Nucleotide-binding</keyword>
<evidence type="ECO:0000256" key="9">
    <source>
        <dbReference type="HAMAP-Rule" id="MF_00005"/>
    </source>
</evidence>
<dbReference type="PATRIC" id="fig|997350.3.peg.1886"/>
<dbReference type="eggNOG" id="COG0137">
    <property type="taxonomic scope" value="Bacteria"/>
</dbReference>
<sequence>MIERDVFYYREENMEYNTMKNLELKKVVLAYSGGLDTSVMITWLKENFGCEVIAVSGNVGQESELDGLEEKALNSGASKLYIEDIQKEFVEDFVFNTLKAGAKYENQYLLGTAFARPIIARRMIEIAHKEGADAIVHGCTGKGNDQVRFETTIRHFDPEIKIVAPWRFWEIKSREEEEAYAAQRNIPINKNNGSAYSEDRNLWHISHEGLEIENPANAPKYDNFLTLSKKFEDAKDETEEIVLEFVEGVPVSLNGEKLDGVSLIKKLNKIGGEHAIGIDDIIENRITGIKVRGIYENPAGSILYRAHEILESLTLDGDTLKFKQMLSLKYADEVYKGLWYSKLRESLQAFVDETQKRVSGTVKLKLYKGNIIPNGVESKYSLFSEEFATFGEDGVYDQYDSQGFVNLFALPLKIEAIQSRKNE</sequence>
<feature type="binding site" evidence="9">
    <location>
        <position position="138"/>
    </location>
    <ligand>
        <name>ATP</name>
        <dbReference type="ChEBI" id="CHEBI:30616"/>
    </ligand>
</feature>
<keyword evidence="8 9" id="KW-0067">ATP-binding</keyword>
<comment type="subunit">
    <text evidence="2 9">Homotetramer.</text>
</comment>
<dbReference type="PROSITE" id="PS00565">
    <property type="entry name" value="ARGININOSUCCIN_SYN_2"/>
    <property type="match status" value="1"/>
</dbReference>
<evidence type="ECO:0000256" key="8">
    <source>
        <dbReference type="ARBA" id="ARBA00022840"/>
    </source>
</evidence>
<feature type="binding site" evidence="9">
    <location>
        <position position="144"/>
    </location>
    <ligand>
        <name>L-aspartate</name>
        <dbReference type="ChEBI" id="CHEBI:29991"/>
    </ligand>
</feature>
<dbReference type="GO" id="GO:0005524">
    <property type="term" value="F:ATP binding"/>
    <property type="evidence" value="ECO:0007669"/>
    <property type="project" value="UniProtKB-UniRule"/>
</dbReference>
<feature type="binding site" evidence="9">
    <location>
        <position position="206"/>
    </location>
    <ligand>
        <name>L-citrulline</name>
        <dbReference type="ChEBI" id="CHEBI:57743"/>
    </ligand>
</feature>
<dbReference type="SUPFAM" id="SSF69864">
    <property type="entry name" value="Argininosuccinate synthetase, C-terminal domain"/>
    <property type="match status" value="1"/>
</dbReference>
<comment type="caution">
    <text evidence="12">The sequence shown here is derived from an EMBL/GenBank/DDBJ whole genome shotgun (WGS) entry which is preliminary data.</text>
</comment>
<dbReference type="InterPro" id="IPR018223">
    <property type="entry name" value="Arginosuc_synth_CS"/>
</dbReference>
<keyword evidence="5 9" id="KW-0436">Ligase</keyword>
<dbReference type="NCBIfam" id="NF001770">
    <property type="entry name" value="PRK00509.1"/>
    <property type="match status" value="1"/>
</dbReference>
<evidence type="ECO:0000256" key="3">
    <source>
        <dbReference type="ARBA" id="ARBA00012286"/>
    </source>
</evidence>
<dbReference type="STRING" id="997350.HMPREF9129_1970"/>
<dbReference type="InterPro" id="IPR024074">
    <property type="entry name" value="AS_cat/multimer_dom_body"/>
</dbReference>
<dbReference type="HAMAP" id="MF_00005">
    <property type="entry name" value="Arg_succ_synth_type1"/>
    <property type="match status" value="1"/>
</dbReference>
<dbReference type="InterPro" id="IPR014729">
    <property type="entry name" value="Rossmann-like_a/b/a_fold"/>
</dbReference>
<proteinExistence type="inferred from homology"/>
<feature type="binding site" evidence="9">
    <location>
        <position position="108"/>
    </location>
    <ligand>
        <name>L-citrulline</name>
        <dbReference type="ChEBI" id="CHEBI:57743"/>
    </ligand>
</feature>
<dbReference type="InterPro" id="IPR048267">
    <property type="entry name" value="Arginosuc_syn_N"/>
</dbReference>
<keyword evidence="13" id="KW-1185">Reference proteome</keyword>
<keyword evidence="9" id="KW-0963">Cytoplasm</keyword>
<accession>G4D6E0</accession>
<dbReference type="PANTHER" id="PTHR11587:SF2">
    <property type="entry name" value="ARGININOSUCCINATE SYNTHASE"/>
    <property type="match status" value="1"/>
</dbReference>
<protein>
    <recommendedName>
        <fullName evidence="3 9">Argininosuccinate synthase</fullName>
        <ecNumber evidence="3 9">6.3.4.5</ecNumber>
    </recommendedName>
    <alternativeName>
        <fullName evidence="9">Citrulline--aspartate ligase</fullName>
    </alternativeName>
</protein>
<evidence type="ECO:0000256" key="4">
    <source>
        <dbReference type="ARBA" id="ARBA00022571"/>
    </source>
</evidence>
<evidence type="ECO:0000256" key="7">
    <source>
        <dbReference type="ARBA" id="ARBA00022741"/>
    </source>
</evidence>
<dbReference type="EC" id="6.3.4.5" evidence="3 9"/>
<evidence type="ECO:0000256" key="2">
    <source>
        <dbReference type="ARBA" id="ARBA00011881"/>
    </source>
</evidence>
<evidence type="ECO:0000313" key="12">
    <source>
        <dbReference type="EMBL" id="EGY76616.1"/>
    </source>
</evidence>
<dbReference type="InterPro" id="IPR001518">
    <property type="entry name" value="Arginosuc_synth"/>
</dbReference>
<dbReference type="UniPathway" id="UPA00068">
    <property type="reaction ID" value="UER00113"/>
</dbReference>
<feature type="domain" description="Arginosuccinate synthase-like N-terminal" evidence="10">
    <location>
        <begin position="26"/>
        <end position="187"/>
    </location>
</feature>
<dbReference type="GO" id="GO:0006526">
    <property type="term" value="P:L-arginine biosynthetic process"/>
    <property type="evidence" value="ECO:0007669"/>
    <property type="project" value="UniProtKB-UniRule"/>
</dbReference>
<dbReference type="NCBIfam" id="TIGR00032">
    <property type="entry name" value="argG"/>
    <property type="match status" value="1"/>
</dbReference>
<feature type="binding site" evidence="9">
    <location>
        <position position="283"/>
    </location>
    <ligand>
        <name>L-citrulline</name>
        <dbReference type="ChEBI" id="CHEBI:57743"/>
    </ligand>
</feature>
<dbReference type="InterPro" id="IPR048268">
    <property type="entry name" value="Arginosuc_syn_C"/>
</dbReference>
<gene>
    <name evidence="9 12" type="primary">argG</name>
    <name evidence="12" type="ORF">HMPREF9129_1970</name>
</gene>
<feature type="binding site" evidence="9">
    <location>
        <position position="144"/>
    </location>
    <ligand>
        <name>L-citrulline</name>
        <dbReference type="ChEBI" id="CHEBI:57743"/>
    </ligand>
</feature>
<keyword evidence="4 9" id="KW-0055">Arginine biosynthesis</keyword>
<dbReference type="InterPro" id="IPR023434">
    <property type="entry name" value="Arginosuc_synth_type_1_subfam"/>
</dbReference>
<dbReference type="Gene3D" id="1.20.5.470">
    <property type="entry name" value="Single helix bin"/>
    <property type="match status" value="1"/>
</dbReference>
<feature type="binding site" evidence="9">
    <location>
        <position position="145"/>
    </location>
    <ligand>
        <name>L-aspartate</name>
        <dbReference type="ChEBI" id="CHEBI:29991"/>
    </ligand>
</feature>
<keyword evidence="6 9" id="KW-0028">Amino-acid biosynthesis</keyword>
<dbReference type="CDD" id="cd01999">
    <property type="entry name" value="ASS"/>
    <property type="match status" value="1"/>
</dbReference>
<feature type="binding site" evidence="9">
    <location>
        <position position="148"/>
    </location>
    <ligand>
        <name>L-citrulline</name>
        <dbReference type="ChEBI" id="CHEBI:57743"/>
    </ligand>
</feature>
<evidence type="ECO:0000256" key="1">
    <source>
        <dbReference type="ARBA" id="ARBA00004967"/>
    </source>
</evidence>
<dbReference type="HOGENOM" id="CLU_032784_4_2_9"/>
<dbReference type="PROSITE" id="PS00564">
    <property type="entry name" value="ARGININOSUCCIN_SYN_1"/>
    <property type="match status" value="1"/>
</dbReference>
<dbReference type="GO" id="GO:0000053">
    <property type="term" value="P:argininosuccinate metabolic process"/>
    <property type="evidence" value="ECO:0007669"/>
    <property type="project" value="TreeGrafter"/>
</dbReference>
<name>G4D6E0_9FIRM</name>
<feature type="binding site" evidence="9">
    <location>
        <position position="295"/>
    </location>
    <ligand>
        <name>L-citrulline</name>
        <dbReference type="ChEBI" id="CHEBI:57743"/>
    </ligand>
</feature>
<feature type="binding site" evidence="9">
    <location>
        <position position="197"/>
    </location>
    <ligand>
        <name>L-citrulline</name>
        <dbReference type="ChEBI" id="CHEBI:57743"/>
    </ligand>
</feature>
<dbReference type="Proteomes" id="UP000003422">
    <property type="component" value="Unassembled WGS sequence"/>
</dbReference>
<dbReference type="FunFam" id="3.40.50.620:FF:000019">
    <property type="entry name" value="Argininosuccinate synthase"/>
    <property type="match status" value="1"/>
</dbReference>
<dbReference type="GO" id="GO:0000050">
    <property type="term" value="P:urea cycle"/>
    <property type="evidence" value="ECO:0007669"/>
    <property type="project" value="TreeGrafter"/>
</dbReference>
<comment type="caution">
    <text evidence="9">Lacks conserved residue(s) required for the propagation of feature annotation.</text>
</comment>
<dbReference type="Gene3D" id="3.40.50.620">
    <property type="entry name" value="HUPs"/>
    <property type="match status" value="1"/>
</dbReference>
<dbReference type="PANTHER" id="PTHR11587">
    <property type="entry name" value="ARGININOSUCCINATE SYNTHASE"/>
    <property type="match status" value="1"/>
</dbReference>
<dbReference type="SUPFAM" id="SSF52402">
    <property type="entry name" value="Adenine nucleotide alpha hydrolases-like"/>
    <property type="match status" value="1"/>
</dbReference>
<dbReference type="GO" id="GO:0005737">
    <property type="term" value="C:cytoplasm"/>
    <property type="evidence" value="ECO:0007669"/>
    <property type="project" value="UniProtKB-SubCell"/>
</dbReference>
<evidence type="ECO:0000256" key="6">
    <source>
        <dbReference type="ARBA" id="ARBA00022605"/>
    </source>
</evidence>
<organism evidence="12 13">
    <name type="scientific">Peptoniphilus indolicus ATCC 29427</name>
    <dbReference type="NCBI Taxonomy" id="997350"/>
    <lineage>
        <taxon>Bacteria</taxon>
        <taxon>Bacillati</taxon>
        <taxon>Bacillota</taxon>
        <taxon>Tissierellia</taxon>
        <taxon>Tissierellales</taxon>
        <taxon>Peptoniphilaceae</taxon>
        <taxon>Peptoniphilus</taxon>
    </lineage>
</organism>
<comment type="subcellular location">
    <subcellularLocation>
        <location evidence="9">Cytoplasm</location>
    </subcellularLocation>
</comment>
<evidence type="ECO:0000313" key="13">
    <source>
        <dbReference type="Proteomes" id="UP000003422"/>
    </source>
</evidence>
<comment type="similarity">
    <text evidence="9">Belongs to the argininosuccinate synthase family. Type 1 subfamily.</text>
</comment>
<evidence type="ECO:0000259" key="10">
    <source>
        <dbReference type="Pfam" id="PF00764"/>
    </source>
</evidence>
<dbReference type="FunFam" id="3.90.1260.10:FF:000007">
    <property type="entry name" value="Argininosuccinate synthase"/>
    <property type="match status" value="1"/>
</dbReference>
<feature type="binding site" evidence="9">
    <location>
        <position position="140"/>
    </location>
    <ligand>
        <name>L-aspartate</name>
        <dbReference type="ChEBI" id="CHEBI:29991"/>
    </ligand>
</feature>